<gene>
    <name evidence="3" type="ORF">ACFPOG_28610</name>
</gene>
<feature type="domain" description="RES" evidence="1">
    <location>
        <begin position="257"/>
        <end position="414"/>
    </location>
</feature>
<dbReference type="EMBL" id="JBHSMJ010000042">
    <property type="protein sequence ID" value="MFC5452175.1"/>
    <property type="molecule type" value="Genomic_DNA"/>
</dbReference>
<comment type="caution">
    <text evidence="3">The sequence shown here is derived from an EMBL/GenBank/DDBJ whole genome shotgun (WGS) entry which is preliminary data.</text>
</comment>
<sequence>MKNAILVLMYLVWGNYALVCSDNTLLINKGGICLGHSKRLLEREMLFHSNGDKHLCSDCVDDYALKEYIESNGNEGFCDYCENEDTNVVSFDDFMEFFLEGIDSEWDQPGNWMGYDGREGGWQGADVYDGWDLIDALDPFSENDDLITDIRSALVDREFCEIDPYSLRRNQEDYYNWQQFSDQVKYKTRFVFYRVENPQHDPYELSQPYEILDRICDLVSDLTLFSVIPKGEVIKRFRRHNENEYFDSYKDIGPPSKGNAKFSNRMSPAGIPMFYGFFDHNVPLKYWYKHMTKNKGTFENAVTIGFFESVKDLKVMDLTSLPPVPSIFDQDNRSKRMGIIFLRSFLGDFSKEVKKDGSEHIDYVPTQIFTEYFRHIYRTPDGDPLYGIIYPSSMMDGVVECVLFLDSDNCMQDNIPPDNNEIYEILPKEKILSLLSDKTERHVF</sequence>
<organism evidence="3 4">
    <name type="scientific">Paenibacillus aestuarii</name>
    <dbReference type="NCBI Taxonomy" id="516965"/>
    <lineage>
        <taxon>Bacteria</taxon>
        <taxon>Bacillati</taxon>
        <taxon>Bacillota</taxon>
        <taxon>Bacilli</taxon>
        <taxon>Bacillales</taxon>
        <taxon>Paenibacillaceae</taxon>
        <taxon>Paenibacillus</taxon>
    </lineage>
</organism>
<keyword evidence="4" id="KW-1185">Reference proteome</keyword>
<evidence type="ECO:0000259" key="1">
    <source>
        <dbReference type="Pfam" id="PF08808"/>
    </source>
</evidence>
<evidence type="ECO:0000313" key="4">
    <source>
        <dbReference type="Proteomes" id="UP001596044"/>
    </source>
</evidence>
<dbReference type="Pfam" id="PF18870">
    <property type="entry name" value="HEPN_RES_NTD1"/>
    <property type="match status" value="1"/>
</dbReference>
<protein>
    <submittedName>
        <fullName evidence="3">HEPN-associated N-terminal domain-containing protein</fullName>
    </submittedName>
</protein>
<reference evidence="4" key="1">
    <citation type="journal article" date="2019" name="Int. J. Syst. Evol. Microbiol.">
        <title>The Global Catalogue of Microorganisms (GCM) 10K type strain sequencing project: providing services to taxonomists for standard genome sequencing and annotation.</title>
        <authorList>
            <consortium name="The Broad Institute Genomics Platform"/>
            <consortium name="The Broad Institute Genome Sequencing Center for Infectious Disease"/>
            <person name="Wu L."/>
            <person name="Ma J."/>
        </authorList>
    </citation>
    <scope>NUCLEOTIDE SEQUENCE [LARGE SCALE GENOMIC DNA]</scope>
    <source>
        <strain evidence="4">KACC 11904</strain>
    </source>
</reference>
<dbReference type="Proteomes" id="UP001596044">
    <property type="component" value="Unassembled WGS sequence"/>
</dbReference>
<evidence type="ECO:0000313" key="3">
    <source>
        <dbReference type="EMBL" id="MFC5452175.1"/>
    </source>
</evidence>
<proteinExistence type="predicted"/>
<name>A0ABW0KFF8_9BACL</name>
<dbReference type="RefSeq" id="WP_270877706.1">
    <property type="nucleotide sequence ID" value="NZ_JAQFVF010000005.1"/>
</dbReference>
<dbReference type="InterPro" id="IPR014914">
    <property type="entry name" value="RES_dom"/>
</dbReference>
<accession>A0ABW0KFF8</accession>
<feature type="domain" description="HEPN/RES N-terminal" evidence="2">
    <location>
        <begin position="72"/>
        <end position="196"/>
    </location>
</feature>
<dbReference type="InterPro" id="IPR041206">
    <property type="entry name" value="HEPN/RES_NTD1"/>
</dbReference>
<dbReference type="Pfam" id="PF08808">
    <property type="entry name" value="RES"/>
    <property type="match status" value="1"/>
</dbReference>
<evidence type="ECO:0000259" key="2">
    <source>
        <dbReference type="Pfam" id="PF18870"/>
    </source>
</evidence>